<reference evidence="2" key="2">
    <citation type="journal article" date="2018" name="Plant J.">
        <title>The Sorghum bicolor reference genome: improved assembly, gene annotations, a transcriptome atlas, and signatures of genome organization.</title>
        <authorList>
            <person name="McCormick R.F."/>
            <person name="Truong S.K."/>
            <person name="Sreedasyam A."/>
            <person name="Jenkins J."/>
            <person name="Shu S."/>
            <person name="Sims D."/>
            <person name="Kennedy M."/>
            <person name="Amirebrahimi M."/>
            <person name="Weers B.D."/>
            <person name="McKinley B."/>
            <person name="Mattison A."/>
            <person name="Morishige D.T."/>
            <person name="Grimwood J."/>
            <person name="Schmutz J."/>
            <person name="Mullet J.E."/>
        </authorList>
    </citation>
    <scope>NUCLEOTIDE SEQUENCE [LARGE SCALE GENOMIC DNA]</scope>
    <source>
        <strain evidence="2">cv. BTx623</strain>
    </source>
</reference>
<dbReference type="EMBL" id="CM000764">
    <property type="protein sequence ID" value="OQU83644.1"/>
    <property type="molecule type" value="Genomic_DNA"/>
</dbReference>
<gene>
    <name evidence="1" type="ORF">SORBI_3005G152250</name>
</gene>
<accession>A0A1Z5RIT1</accession>
<dbReference type="Gramene" id="OQU83644">
    <property type="protein sequence ID" value="OQU83644"/>
    <property type="gene ID" value="SORBI_3005G152250"/>
</dbReference>
<dbReference type="InParanoid" id="A0A1Z5RIT1"/>
<dbReference type="Proteomes" id="UP000000768">
    <property type="component" value="Chromosome 5"/>
</dbReference>
<evidence type="ECO:0000313" key="1">
    <source>
        <dbReference type="EMBL" id="OQU83644.1"/>
    </source>
</evidence>
<keyword evidence="2" id="KW-1185">Reference proteome</keyword>
<evidence type="ECO:0000313" key="2">
    <source>
        <dbReference type="Proteomes" id="UP000000768"/>
    </source>
</evidence>
<reference evidence="1 2" key="1">
    <citation type="journal article" date="2009" name="Nature">
        <title>The Sorghum bicolor genome and the diversification of grasses.</title>
        <authorList>
            <person name="Paterson A.H."/>
            <person name="Bowers J.E."/>
            <person name="Bruggmann R."/>
            <person name="Dubchak I."/>
            <person name="Grimwood J."/>
            <person name="Gundlach H."/>
            <person name="Haberer G."/>
            <person name="Hellsten U."/>
            <person name="Mitros T."/>
            <person name="Poliakov A."/>
            <person name="Schmutz J."/>
            <person name="Spannagl M."/>
            <person name="Tang H."/>
            <person name="Wang X."/>
            <person name="Wicker T."/>
            <person name="Bharti A.K."/>
            <person name="Chapman J."/>
            <person name="Feltus F.A."/>
            <person name="Gowik U."/>
            <person name="Grigoriev I.V."/>
            <person name="Lyons E."/>
            <person name="Maher C.A."/>
            <person name="Martis M."/>
            <person name="Narechania A."/>
            <person name="Otillar R.P."/>
            <person name="Penning B.W."/>
            <person name="Salamov A.A."/>
            <person name="Wang Y."/>
            <person name="Zhang L."/>
            <person name="Carpita N.C."/>
            <person name="Freeling M."/>
            <person name="Gingle A.R."/>
            <person name="Hash C.T."/>
            <person name="Keller B."/>
            <person name="Klein P."/>
            <person name="Kresovich S."/>
            <person name="McCann M.C."/>
            <person name="Ming R."/>
            <person name="Peterson D.G."/>
            <person name="Mehboob-ur-Rahman"/>
            <person name="Ware D."/>
            <person name="Westhoff P."/>
            <person name="Mayer K.F."/>
            <person name="Messing J."/>
            <person name="Rokhsar D.S."/>
        </authorList>
    </citation>
    <scope>NUCLEOTIDE SEQUENCE [LARGE SCALE GENOMIC DNA]</scope>
    <source>
        <strain evidence="2">cv. BTx623</strain>
    </source>
</reference>
<organism evidence="1 2">
    <name type="scientific">Sorghum bicolor</name>
    <name type="common">Sorghum</name>
    <name type="synonym">Sorghum vulgare</name>
    <dbReference type="NCBI Taxonomy" id="4558"/>
    <lineage>
        <taxon>Eukaryota</taxon>
        <taxon>Viridiplantae</taxon>
        <taxon>Streptophyta</taxon>
        <taxon>Embryophyta</taxon>
        <taxon>Tracheophyta</taxon>
        <taxon>Spermatophyta</taxon>
        <taxon>Magnoliopsida</taxon>
        <taxon>Liliopsida</taxon>
        <taxon>Poales</taxon>
        <taxon>Poaceae</taxon>
        <taxon>PACMAD clade</taxon>
        <taxon>Panicoideae</taxon>
        <taxon>Andropogonodae</taxon>
        <taxon>Andropogoneae</taxon>
        <taxon>Sorghinae</taxon>
        <taxon>Sorghum</taxon>
    </lineage>
</organism>
<dbReference type="AlphaFoldDB" id="A0A1Z5RIT1"/>
<name>A0A1Z5RIT1_SORBI</name>
<sequence>MPYLLSSLLQPANHHVRTRRGKQPLFVASRHLLTLASLCTAASSAPCASLCFCAACTAPEEGVPWPMSAKAAAPVDLAYGASSLGGLAWGHDIG</sequence>
<proteinExistence type="predicted"/>
<protein>
    <submittedName>
        <fullName evidence="1">Uncharacterized protein</fullName>
    </submittedName>
</protein>